<feature type="compositionally biased region" description="Polar residues" evidence="1">
    <location>
        <begin position="1"/>
        <end position="14"/>
    </location>
</feature>
<proteinExistence type="predicted"/>
<feature type="compositionally biased region" description="Low complexity" evidence="1">
    <location>
        <begin position="142"/>
        <end position="156"/>
    </location>
</feature>
<gene>
    <name evidence="2" type="ORF">F3K02_18260</name>
</gene>
<evidence type="ECO:0000313" key="3">
    <source>
        <dbReference type="Proteomes" id="UP000545507"/>
    </source>
</evidence>
<feature type="compositionally biased region" description="Basic residues" evidence="1">
    <location>
        <begin position="18"/>
        <end position="29"/>
    </location>
</feature>
<dbReference type="AlphaFoldDB" id="A0A7Y8GYF1"/>
<dbReference type="EMBL" id="VYGV01000016">
    <property type="protein sequence ID" value="NWF47179.1"/>
    <property type="molecule type" value="Genomic_DNA"/>
</dbReference>
<evidence type="ECO:0000256" key="1">
    <source>
        <dbReference type="SAM" id="MobiDB-lite"/>
    </source>
</evidence>
<feature type="region of interest" description="Disordered" evidence="1">
    <location>
        <begin position="124"/>
        <end position="161"/>
    </location>
</feature>
<dbReference type="RefSeq" id="WP_177137068.1">
    <property type="nucleotide sequence ID" value="NZ_VYGV01000016.1"/>
</dbReference>
<sequence length="273" mass="29924">MTSKPRSSRTTGSTVPRRLLKPAARKKPNKQPANPGRRFRKAMQPTTPAIPARRTGSDTVQRHHLLAQGFLYLDPAYTDGFSPDVMDTFWGEVNRYAWTICLQAPHDVFDLVIAPSDLLHSLRVGQPSADPSPRPAVDVESAPAPDVVQPDADAQPDPGPHPIVSFSGLDGIVLLPVHEGLWILLHGLNPDVNDALRALAGQMATPDVVGSLLPQWMELSWTDSNWPGSPPGECMASNDNCFISLLARPDQQATPLDVRQRFFVWMVRTQPNG</sequence>
<comment type="caution">
    <text evidence="2">The sequence shown here is derived from an EMBL/GenBank/DDBJ whole genome shotgun (WGS) entry which is preliminary data.</text>
</comment>
<reference evidence="2 3" key="1">
    <citation type="submission" date="2019-09" db="EMBL/GenBank/DDBJ databases">
        <title>Hydrogenophaga aromatica sp. nov., isolated from a para-xylene-degrading enrichment culture.</title>
        <authorList>
            <person name="Tancsics A."/>
            <person name="Banerjee S."/>
        </authorList>
    </citation>
    <scope>NUCLEOTIDE SEQUENCE [LARGE SCALE GENOMIC DNA]</scope>
    <source>
        <strain evidence="2 3">D2P1</strain>
    </source>
</reference>
<accession>A0A7Y8GYF1</accession>
<name>A0A7Y8GYF1_9BURK</name>
<keyword evidence="3" id="KW-1185">Reference proteome</keyword>
<feature type="region of interest" description="Disordered" evidence="1">
    <location>
        <begin position="1"/>
        <end position="58"/>
    </location>
</feature>
<protein>
    <submittedName>
        <fullName evidence="2">Uncharacterized protein</fullName>
    </submittedName>
</protein>
<dbReference type="Proteomes" id="UP000545507">
    <property type="component" value="Unassembled WGS sequence"/>
</dbReference>
<evidence type="ECO:0000313" key="2">
    <source>
        <dbReference type="EMBL" id="NWF47179.1"/>
    </source>
</evidence>
<organism evidence="2 3">
    <name type="scientific">Hydrogenophaga aromaticivorans</name>
    <dbReference type="NCBI Taxonomy" id="2610898"/>
    <lineage>
        <taxon>Bacteria</taxon>
        <taxon>Pseudomonadati</taxon>
        <taxon>Pseudomonadota</taxon>
        <taxon>Betaproteobacteria</taxon>
        <taxon>Burkholderiales</taxon>
        <taxon>Comamonadaceae</taxon>
        <taxon>Hydrogenophaga</taxon>
    </lineage>
</organism>